<dbReference type="STRING" id="1856405.BFC17_21700"/>
<comment type="caution">
    <text evidence="5">The sequence shown here is derived from an EMBL/GenBank/DDBJ whole genome shotgun (WGS) entry which is preliminary data.</text>
</comment>
<protein>
    <submittedName>
        <fullName evidence="5">Uncharacterized protein</fullName>
    </submittedName>
</protein>
<proteinExistence type="predicted"/>
<dbReference type="PANTHER" id="PTHR32347:SF23">
    <property type="entry name" value="BLL5650 PROTEIN"/>
    <property type="match status" value="1"/>
</dbReference>
<dbReference type="Proteomes" id="UP000176037">
    <property type="component" value="Unassembled WGS sequence"/>
</dbReference>
<keyword evidence="6" id="KW-1185">Reference proteome</keyword>
<dbReference type="Gene3D" id="2.40.30.170">
    <property type="match status" value="1"/>
</dbReference>
<keyword evidence="4" id="KW-1133">Transmembrane helix</keyword>
<feature type="transmembrane region" description="Helical" evidence="4">
    <location>
        <begin position="182"/>
        <end position="202"/>
    </location>
</feature>
<evidence type="ECO:0000256" key="1">
    <source>
        <dbReference type="ARBA" id="ARBA00004196"/>
    </source>
</evidence>
<keyword evidence="4" id="KW-0472">Membrane</keyword>
<dbReference type="EMBL" id="MJIC01000014">
    <property type="protein sequence ID" value="OFI34287.1"/>
    <property type="molecule type" value="Genomic_DNA"/>
</dbReference>
<dbReference type="InterPro" id="IPR050465">
    <property type="entry name" value="UPF0194_transport"/>
</dbReference>
<dbReference type="SUPFAM" id="SSF111369">
    <property type="entry name" value="HlyD-like secretion proteins"/>
    <property type="match status" value="1"/>
</dbReference>
<dbReference type="AlphaFoldDB" id="A0A1E8FEB2"/>
<evidence type="ECO:0000256" key="4">
    <source>
        <dbReference type="SAM" id="Phobius"/>
    </source>
</evidence>
<accession>A0A1E8FEB2</accession>
<keyword evidence="4" id="KW-0812">Transmembrane</keyword>
<dbReference type="RefSeq" id="WP_070177214.1">
    <property type="nucleotide sequence ID" value="NZ_BMJR01000003.1"/>
</dbReference>
<sequence length="446" mass="50237">MSADQANTAVSLATLIALSKRAREANDATELRFILVNETQQLVPYRHAAFYSAARGIECISSLTNFDQQAPFVQWLDNWFNSLPRQQKASCFSVDLRQLKHDTQWQEWLPPFLTVFTIESREQASGSTLLIARDRPLTADDITLLEEWIDCWRFVYRDKNALSGNDKLSFWRKYLLNRKHKLIAVGLAVAVCCLPVRLSVLAPAEIIPLSPSIIRAPMDGIIDKLLVQPNQHVKAGDELVAFDQVQLLSRLESARQALETSRAEYGQQAQNALFDRESKARLAVLKSQIEEKEINVQFLDALRQRSVITAGQNGLVLIDDVSEWIGRPVVTGEKIFKLADENKVQVEAWIAPADLIAFSSGAPVTVFLSADPTQSVDATLTYLSHEAELQPDGIFAYRMRATLDSRQQEPVRIGQKGTARIDGERSLLIYWILRRPWAALRGWLGL</sequence>
<feature type="coiled-coil region" evidence="3">
    <location>
        <begin position="248"/>
        <end position="302"/>
    </location>
</feature>
<comment type="subcellular location">
    <subcellularLocation>
        <location evidence="1">Cell envelope</location>
    </subcellularLocation>
</comment>
<evidence type="ECO:0000256" key="3">
    <source>
        <dbReference type="SAM" id="Coils"/>
    </source>
</evidence>
<evidence type="ECO:0000313" key="5">
    <source>
        <dbReference type="EMBL" id="OFI34287.1"/>
    </source>
</evidence>
<keyword evidence="2 3" id="KW-0175">Coiled coil</keyword>
<evidence type="ECO:0000256" key="2">
    <source>
        <dbReference type="ARBA" id="ARBA00023054"/>
    </source>
</evidence>
<evidence type="ECO:0000313" key="6">
    <source>
        <dbReference type="Proteomes" id="UP000176037"/>
    </source>
</evidence>
<gene>
    <name evidence="5" type="ORF">BFC17_21700</name>
</gene>
<reference evidence="5 6" key="1">
    <citation type="submission" date="2016-09" db="EMBL/GenBank/DDBJ databases">
        <title>Alteromonas lipolytica, a new species isolated from sea water.</title>
        <authorList>
            <person name="Wu Y.-H."/>
            <person name="Cheng H."/>
            <person name="Xu X.-W."/>
        </authorList>
    </citation>
    <scope>NUCLEOTIDE SEQUENCE [LARGE SCALE GENOMIC DNA]</scope>
    <source>
        <strain evidence="5 6">JW12</strain>
    </source>
</reference>
<name>A0A1E8FEB2_9ALTE</name>
<dbReference type="PANTHER" id="PTHR32347">
    <property type="entry name" value="EFFLUX SYSTEM COMPONENT YKNX-RELATED"/>
    <property type="match status" value="1"/>
</dbReference>
<dbReference type="GO" id="GO:0030313">
    <property type="term" value="C:cell envelope"/>
    <property type="evidence" value="ECO:0007669"/>
    <property type="project" value="UniProtKB-SubCell"/>
</dbReference>
<organism evidence="5 6">
    <name type="scientific">Alteromonas lipolytica</name>
    <dbReference type="NCBI Taxonomy" id="1856405"/>
    <lineage>
        <taxon>Bacteria</taxon>
        <taxon>Pseudomonadati</taxon>
        <taxon>Pseudomonadota</taxon>
        <taxon>Gammaproteobacteria</taxon>
        <taxon>Alteromonadales</taxon>
        <taxon>Alteromonadaceae</taxon>
        <taxon>Alteromonas/Salinimonas group</taxon>
        <taxon>Alteromonas</taxon>
    </lineage>
</organism>
<dbReference type="Gene3D" id="2.40.50.100">
    <property type="match status" value="1"/>
</dbReference>